<feature type="domain" description="RING-type" evidence="12">
    <location>
        <begin position="57"/>
        <end position="106"/>
    </location>
</feature>
<organism evidence="13 14">
    <name type="scientific">Carnegiea gigantea</name>
    <dbReference type="NCBI Taxonomy" id="171969"/>
    <lineage>
        <taxon>Eukaryota</taxon>
        <taxon>Viridiplantae</taxon>
        <taxon>Streptophyta</taxon>
        <taxon>Embryophyta</taxon>
        <taxon>Tracheophyta</taxon>
        <taxon>Spermatophyta</taxon>
        <taxon>Magnoliopsida</taxon>
        <taxon>eudicotyledons</taxon>
        <taxon>Gunneridae</taxon>
        <taxon>Pentapetalae</taxon>
        <taxon>Caryophyllales</taxon>
        <taxon>Cactineae</taxon>
        <taxon>Cactaceae</taxon>
        <taxon>Cactoideae</taxon>
        <taxon>Echinocereeae</taxon>
        <taxon>Carnegiea</taxon>
    </lineage>
</organism>
<dbReference type="InterPro" id="IPR018957">
    <property type="entry name" value="Znf_C3HC4_RING-type"/>
</dbReference>
<evidence type="ECO:0000256" key="8">
    <source>
        <dbReference type="ARBA" id="ARBA00022833"/>
    </source>
</evidence>
<dbReference type="GO" id="GO:0005789">
    <property type="term" value="C:endoplasmic reticulum membrane"/>
    <property type="evidence" value="ECO:0007669"/>
    <property type="project" value="UniProtKB-SubCell"/>
</dbReference>
<sequence length="270" mass="29913">MSFWGVWSFSMENPSMEQYMQYPMRQNESCQEDFGKLKPTSAGTSGLEGNSSGGFDCNICLDLVQDPVVTFCGHLYCWPCIYRWIHSRRAASEECPDQKPQCPVCKADISLNTLIPLYGRGQAGKPSDGTSTEVGPVIPRRPNGPACGVHTLITATASTSSHPGQHNHRIQGYPHPQVHPYYSFGDYPTSPAFSFAGTTTFHPMIGMFGEMICARIFGNSHTTLYDYPDTYSVATTSSARARRHVMQVDRSLSRVSFFLCCCVILCLLSF</sequence>
<dbReference type="InterPro" id="IPR013083">
    <property type="entry name" value="Znf_RING/FYVE/PHD"/>
</dbReference>
<evidence type="ECO:0000256" key="2">
    <source>
        <dbReference type="ARBA" id="ARBA00004308"/>
    </source>
</evidence>
<dbReference type="EC" id="2.3.2.27" evidence="11"/>
<dbReference type="PROSITE" id="PS50089">
    <property type="entry name" value="ZF_RING_2"/>
    <property type="match status" value="1"/>
</dbReference>
<evidence type="ECO:0000256" key="11">
    <source>
        <dbReference type="RuleBase" id="RU369090"/>
    </source>
</evidence>
<keyword evidence="4 11" id="KW-0808">Transferase</keyword>
<comment type="caution">
    <text evidence="13">The sequence shown here is derived from an EMBL/GenBank/DDBJ whole genome shotgun (WGS) entry which is preliminary data.</text>
</comment>
<comment type="catalytic activity">
    <reaction evidence="1 11">
        <text>S-ubiquitinyl-[E2 ubiquitin-conjugating enzyme]-L-cysteine + [acceptor protein]-L-lysine = [E2 ubiquitin-conjugating enzyme]-L-cysteine + N(6)-ubiquitinyl-[acceptor protein]-L-lysine.</text>
        <dbReference type="EC" id="2.3.2.27"/>
    </reaction>
</comment>
<keyword evidence="7 11" id="KW-0833">Ubl conjugation pathway</keyword>
<evidence type="ECO:0000313" key="13">
    <source>
        <dbReference type="EMBL" id="KAJ8420569.1"/>
    </source>
</evidence>
<evidence type="ECO:0000256" key="6">
    <source>
        <dbReference type="ARBA" id="ARBA00022771"/>
    </source>
</evidence>
<keyword evidence="11" id="KW-0256">Endoplasmic reticulum</keyword>
<evidence type="ECO:0000256" key="7">
    <source>
        <dbReference type="ARBA" id="ARBA00022786"/>
    </source>
</evidence>
<evidence type="ECO:0000256" key="3">
    <source>
        <dbReference type="ARBA" id="ARBA00004906"/>
    </source>
</evidence>
<evidence type="ECO:0000256" key="9">
    <source>
        <dbReference type="ARBA" id="ARBA00023136"/>
    </source>
</evidence>
<protein>
    <recommendedName>
        <fullName evidence="11">E3 ubiquitin-protein ligase RMA</fullName>
        <ecNumber evidence="11">2.3.2.27</ecNumber>
    </recommendedName>
    <alternativeName>
        <fullName evidence="11">Protein RING membrane-anchor</fullName>
    </alternativeName>
    <alternativeName>
        <fullName evidence="11">RING-type E3 ubiquitin transferase RMA</fullName>
    </alternativeName>
</protein>
<comment type="pathway">
    <text evidence="3 11">Protein modification; protein ubiquitination.</text>
</comment>
<dbReference type="SMART" id="SM00184">
    <property type="entry name" value="RING"/>
    <property type="match status" value="1"/>
</dbReference>
<comment type="subcellular location">
    <subcellularLocation>
        <location evidence="2">Endomembrane system</location>
    </subcellularLocation>
    <subcellularLocation>
        <location evidence="11">Endoplasmic reticulum membrane</location>
        <topology evidence="11">Single-pass type IV membrane protein</topology>
    </subcellularLocation>
</comment>
<evidence type="ECO:0000256" key="5">
    <source>
        <dbReference type="ARBA" id="ARBA00022723"/>
    </source>
</evidence>
<reference evidence="13" key="1">
    <citation type="submission" date="2022-04" db="EMBL/GenBank/DDBJ databases">
        <title>Carnegiea gigantea Genome sequencing and assembly v2.</title>
        <authorList>
            <person name="Copetti D."/>
            <person name="Sanderson M.J."/>
            <person name="Burquez A."/>
            <person name="Wojciechowski M.F."/>
        </authorList>
    </citation>
    <scope>NUCLEOTIDE SEQUENCE</scope>
    <source>
        <strain evidence="13">SGP5-SGP5p</strain>
        <tissue evidence="13">Aerial part</tissue>
    </source>
</reference>
<comment type="function">
    <text evidence="11">E3 ubiquitin-protein ligase.</text>
</comment>
<keyword evidence="6 10" id="KW-0863">Zinc-finger</keyword>
<dbReference type="InterPro" id="IPR001841">
    <property type="entry name" value="Znf_RING"/>
</dbReference>
<dbReference type="SUPFAM" id="SSF57850">
    <property type="entry name" value="RING/U-box"/>
    <property type="match status" value="1"/>
</dbReference>
<gene>
    <name evidence="13" type="ORF">Cgig2_025774</name>
</gene>
<dbReference type="InterPro" id="IPR017907">
    <property type="entry name" value="Znf_RING_CS"/>
</dbReference>
<proteinExistence type="predicted"/>
<dbReference type="Gene3D" id="3.30.40.10">
    <property type="entry name" value="Zinc/RING finger domain, C3HC4 (zinc finger)"/>
    <property type="match status" value="1"/>
</dbReference>
<comment type="domain">
    <text evidence="11">The RING-type zinc finger domain is responsible for E3 ligase activity.</text>
</comment>
<evidence type="ECO:0000256" key="1">
    <source>
        <dbReference type="ARBA" id="ARBA00000900"/>
    </source>
</evidence>
<dbReference type="OrthoDB" id="6270329at2759"/>
<dbReference type="GO" id="GO:0061630">
    <property type="term" value="F:ubiquitin protein ligase activity"/>
    <property type="evidence" value="ECO:0007669"/>
    <property type="project" value="UniProtKB-UniRule"/>
</dbReference>
<dbReference type="GO" id="GO:0008270">
    <property type="term" value="F:zinc ion binding"/>
    <property type="evidence" value="ECO:0007669"/>
    <property type="project" value="UniProtKB-KW"/>
</dbReference>
<dbReference type="PROSITE" id="PS00518">
    <property type="entry name" value="ZF_RING_1"/>
    <property type="match status" value="1"/>
</dbReference>
<evidence type="ECO:0000256" key="4">
    <source>
        <dbReference type="ARBA" id="ARBA00022679"/>
    </source>
</evidence>
<dbReference type="EMBL" id="JAKOGI010003338">
    <property type="protein sequence ID" value="KAJ8420569.1"/>
    <property type="molecule type" value="Genomic_DNA"/>
</dbReference>
<name>A0A9Q1GJF3_9CARY</name>
<keyword evidence="5 11" id="KW-0479">Metal-binding</keyword>
<evidence type="ECO:0000259" key="12">
    <source>
        <dbReference type="PROSITE" id="PS50089"/>
    </source>
</evidence>
<evidence type="ECO:0000313" key="14">
    <source>
        <dbReference type="Proteomes" id="UP001153076"/>
    </source>
</evidence>
<evidence type="ECO:0000256" key="10">
    <source>
        <dbReference type="PROSITE-ProRule" id="PRU00175"/>
    </source>
</evidence>
<dbReference type="InterPro" id="IPR045103">
    <property type="entry name" value="RNF5/RNF185-like"/>
</dbReference>
<keyword evidence="14" id="KW-1185">Reference proteome</keyword>
<dbReference type="GO" id="GO:0006511">
    <property type="term" value="P:ubiquitin-dependent protein catabolic process"/>
    <property type="evidence" value="ECO:0007669"/>
    <property type="project" value="UniProtKB-UniRule"/>
</dbReference>
<accession>A0A9Q1GJF3</accession>
<dbReference type="Proteomes" id="UP001153076">
    <property type="component" value="Unassembled WGS sequence"/>
</dbReference>
<dbReference type="PANTHER" id="PTHR12313">
    <property type="entry name" value="E3 UBIQUITIN-PROTEIN LIGASE RNF5-RELATED"/>
    <property type="match status" value="1"/>
</dbReference>
<dbReference type="Pfam" id="PF00097">
    <property type="entry name" value="zf-C3HC4"/>
    <property type="match status" value="1"/>
</dbReference>
<keyword evidence="8 11" id="KW-0862">Zinc</keyword>
<keyword evidence="9" id="KW-0472">Membrane</keyword>
<dbReference type="AlphaFoldDB" id="A0A9Q1GJF3"/>